<accession>G5AAW5</accession>
<proteinExistence type="predicted"/>
<dbReference type="InParanoid" id="G5AAW5"/>
<protein>
    <submittedName>
        <fullName evidence="1">Uncharacterized protein</fullName>
    </submittedName>
</protein>
<keyword evidence="2" id="KW-1185">Reference proteome</keyword>
<reference evidence="1 2" key="1">
    <citation type="journal article" date="2006" name="Science">
        <title>Phytophthora genome sequences uncover evolutionary origins and mechanisms of pathogenesis.</title>
        <authorList>
            <person name="Tyler B.M."/>
            <person name="Tripathy S."/>
            <person name="Zhang X."/>
            <person name="Dehal P."/>
            <person name="Jiang R.H."/>
            <person name="Aerts A."/>
            <person name="Arredondo F.D."/>
            <person name="Baxter L."/>
            <person name="Bensasson D."/>
            <person name="Beynon J.L."/>
            <person name="Chapman J."/>
            <person name="Damasceno C.M."/>
            <person name="Dorrance A.E."/>
            <person name="Dou D."/>
            <person name="Dickerman A.W."/>
            <person name="Dubchak I.L."/>
            <person name="Garbelotto M."/>
            <person name="Gijzen M."/>
            <person name="Gordon S.G."/>
            <person name="Govers F."/>
            <person name="Grunwald N.J."/>
            <person name="Huang W."/>
            <person name="Ivors K.L."/>
            <person name="Jones R.W."/>
            <person name="Kamoun S."/>
            <person name="Krampis K."/>
            <person name="Lamour K.H."/>
            <person name="Lee M.K."/>
            <person name="McDonald W.H."/>
            <person name="Medina M."/>
            <person name="Meijer H.J."/>
            <person name="Nordberg E.K."/>
            <person name="Maclean D.J."/>
            <person name="Ospina-Giraldo M.D."/>
            <person name="Morris P.F."/>
            <person name="Phuntumart V."/>
            <person name="Putnam N.H."/>
            <person name="Rash S."/>
            <person name="Rose J.K."/>
            <person name="Sakihama Y."/>
            <person name="Salamov A.A."/>
            <person name="Savidor A."/>
            <person name="Scheuring C.F."/>
            <person name="Smith B.M."/>
            <person name="Sobral B.W."/>
            <person name="Terry A."/>
            <person name="Torto-Alalibo T.A."/>
            <person name="Win J."/>
            <person name="Xu Z."/>
            <person name="Zhang H."/>
            <person name="Grigoriev I.V."/>
            <person name="Rokhsar D.S."/>
            <person name="Boore J.L."/>
        </authorList>
    </citation>
    <scope>NUCLEOTIDE SEQUENCE [LARGE SCALE GENOMIC DNA]</scope>
    <source>
        <strain evidence="1 2">P6497</strain>
    </source>
</reference>
<sequence>MAFNLMAHSDVDVFYITLTEDVTNLLVAFFGRSNGFVECVKRDLPEVGDAEVPDILAQPQLYVYGLIWAMLRGATIFRGPRTRQDVMRAMASREENGKTSVFFLDDFPSVDPLNRTSSIRKLRYMLNVFRSFGLAVVVTGASGVIHDLVRVAIRSKECDGLWCVVFPSIPKFHDPYVESIPGDLGRIILSSRPLFAELAVEYTKMTPYQSGQIWHST</sequence>
<name>G5AAW5_PHYSP</name>
<evidence type="ECO:0000313" key="2">
    <source>
        <dbReference type="Proteomes" id="UP000002640"/>
    </source>
</evidence>
<gene>
    <name evidence="1" type="ORF">PHYSODRAFT_527945</name>
</gene>
<dbReference type="EMBL" id="JH159162">
    <property type="protein sequence ID" value="EGZ07744.1"/>
    <property type="molecule type" value="Genomic_DNA"/>
</dbReference>
<dbReference type="RefSeq" id="XP_009537310.1">
    <property type="nucleotide sequence ID" value="XM_009539015.1"/>
</dbReference>
<organism evidence="1 2">
    <name type="scientific">Phytophthora sojae (strain P6497)</name>
    <name type="common">Soybean stem and root rot agent</name>
    <name type="synonym">Phytophthora megasperma f. sp. glycines</name>
    <dbReference type="NCBI Taxonomy" id="1094619"/>
    <lineage>
        <taxon>Eukaryota</taxon>
        <taxon>Sar</taxon>
        <taxon>Stramenopiles</taxon>
        <taxon>Oomycota</taxon>
        <taxon>Peronosporomycetes</taxon>
        <taxon>Peronosporales</taxon>
        <taxon>Peronosporaceae</taxon>
        <taxon>Phytophthora</taxon>
    </lineage>
</organism>
<dbReference type="AlphaFoldDB" id="G5AAW5"/>
<dbReference type="GeneID" id="20661189"/>
<dbReference type="Proteomes" id="UP000002640">
    <property type="component" value="Unassembled WGS sequence"/>
</dbReference>
<dbReference type="KEGG" id="psoj:PHYSODRAFT_527945"/>
<evidence type="ECO:0000313" key="1">
    <source>
        <dbReference type="EMBL" id="EGZ07744.1"/>
    </source>
</evidence>